<reference evidence="2 3" key="1">
    <citation type="journal article" date="2015" name="Microbiome">
        <title>Genomic resolution of linkages in carbon, nitrogen, and sulfur cycling among widespread estuary sediment bacteria.</title>
        <authorList>
            <person name="Baker B.J."/>
            <person name="Lazar C.S."/>
            <person name="Teske A.P."/>
            <person name="Dick G.J."/>
        </authorList>
    </citation>
    <scope>NUCLEOTIDE SEQUENCE [LARGE SCALE GENOMIC DNA]</scope>
    <source>
        <strain evidence="2">DG_78</strain>
    </source>
</reference>
<dbReference type="InterPro" id="IPR011042">
    <property type="entry name" value="6-blade_b-propeller_TolB-like"/>
</dbReference>
<name>A0A0S7YBN1_UNCT6</name>
<dbReference type="NCBIfam" id="TIGR04183">
    <property type="entry name" value="Por_Secre_tail"/>
    <property type="match status" value="1"/>
</dbReference>
<evidence type="ECO:0000313" key="2">
    <source>
        <dbReference type="EMBL" id="KPJ72141.1"/>
    </source>
</evidence>
<dbReference type="AlphaFoldDB" id="A0A0S7YBN1"/>
<dbReference type="PANTHER" id="PTHR42754:SF1">
    <property type="entry name" value="LIPOPROTEIN"/>
    <property type="match status" value="1"/>
</dbReference>
<organism evidence="2 3">
    <name type="scientific">candidate division TA06 bacterium DG_78</name>
    <dbReference type="NCBI Taxonomy" id="1703772"/>
    <lineage>
        <taxon>Bacteria</taxon>
        <taxon>Bacteria division TA06</taxon>
    </lineage>
</organism>
<comment type="caution">
    <text evidence="2">The sequence shown here is derived from an EMBL/GenBank/DDBJ whole genome shotgun (WGS) entry which is preliminary data.</text>
</comment>
<gene>
    <name evidence="2" type="ORF">AMJ52_07275</name>
</gene>
<dbReference type="Proteomes" id="UP000051012">
    <property type="component" value="Unassembled WGS sequence"/>
</dbReference>
<dbReference type="InterPro" id="IPR026444">
    <property type="entry name" value="Secre_tail"/>
</dbReference>
<dbReference type="Gene3D" id="2.60.40.4070">
    <property type="match status" value="1"/>
</dbReference>
<proteinExistence type="predicted"/>
<evidence type="ECO:0000259" key="1">
    <source>
        <dbReference type="Pfam" id="PF13860"/>
    </source>
</evidence>
<dbReference type="EMBL" id="LJNI01000095">
    <property type="protein sequence ID" value="KPJ72141.1"/>
    <property type="molecule type" value="Genomic_DNA"/>
</dbReference>
<protein>
    <recommendedName>
        <fullName evidence="1">FlgD/Vpr Ig-like domain-containing protein</fullName>
    </recommendedName>
</protein>
<evidence type="ECO:0000313" key="3">
    <source>
        <dbReference type="Proteomes" id="UP000051012"/>
    </source>
</evidence>
<dbReference type="SUPFAM" id="SSF101898">
    <property type="entry name" value="NHL repeat"/>
    <property type="match status" value="1"/>
</dbReference>
<dbReference type="InterPro" id="IPR025965">
    <property type="entry name" value="FlgD/Vpr_Ig-like"/>
</dbReference>
<sequence length="555" mass="60949">MTKFLLIIVFILPIISNAQDWVKTYNGGGDWNDHALAITIDASNNVYITGYTYESGTTQQSFTTVSYNASGGQRWVQPFHGEGMNPDAVGNAVTVDNSFYYVYATGWRKIDGNIDIFTAKFHPDGDTLWTREYDGPYGGSDKGEAIAVDGSGNVYVAGFSGDSLGDHIALVKYNSSGTQQWVGRYDASMLKGIAIDDVDNIYITGTVYTAPTHYDFVIIKYNPSGDTTWTRIYNSAGNNYDVPEAIAIDDNDDIYVAGRTSVQIDSISNVLVVKYNSLGTFQWQSEFDSPSQGEDRAVDVAASRFDGVYITGRSSGFGSSNDILLIRYSTDGDTVWVRRYDGPSNLNDFGTCLAVYRPVIGENICVGGYSMGVGTSYDYTVIKYSGVGTQQWVARYDGDGSGWDEISDISFDFNADIVVTGNSLGFSPSGSNYCTAKYLSTGPGVVEDEGYEVYDDQFSIEVSPNPFSKTTEIRYVPASSSGARPGIPDNSPIDLKIYDITGRLVRDFRFTPDALRNTLSWDGYDTNGRKLPNGVYIVKLSIRNYTTIKQVLFIR</sequence>
<dbReference type="Pfam" id="PF13860">
    <property type="entry name" value="FlgD_ig"/>
    <property type="match status" value="1"/>
</dbReference>
<dbReference type="PANTHER" id="PTHR42754">
    <property type="entry name" value="ENDOGLUCANASE"/>
    <property type="match status" value="1"/>
</dbReference>
<dbReference type="Gene3D" id="2.120.10.30">
    <property type="entry name" value="TolB, C-terminal domain"/>
    <property type="match status" value="1"/>
</dbReference>
<accession>A0A0S7YBN1</accession>
<feature type="domain" description="FlgD/Vpr Ig-like" evidence="1">
    <location>
        <begin position="494"/>
        <end position="541"/>
    </location>
</feature>